<evidence type="ECO:0000313" key="1">
    <source>
        <dbReference type="EMBL" id="RYQ92379.1"/>
    </source>
</evidence>
<accession>A0A444XRK3</accession>
<dbReference type="EMBL" id="SDMP01000019">
    <property type="protein sequence ID" value="RYQ92379.1"/>
    <property type="molecule type" value="Genomic_DNA"/>
</dbReference>
<reference evidence="1 2" key="1">
    <citation type="submission" date="2019-01" db="EMBL/GenBank/DDBJ databases">
        <title>Sequencing of cultivated peanut Arachis hypogaea provides insights into genome evolution and oil improvement.</title>
        <authorList>
            <person name="Chen X."/>
        </authorList>
    </citation>
    <scope>NUCLEOTIDE SEQUENCE [LARGE SCALE GENOMIC DNA]</scope>
    <source>
        <strain evidence="2">cv. Fuhuasheng</strain>
        <tissue evidence="1">Leaves</tissue>
    </source>
</reference>
<proteinExistence type="predicted"/>
<keyword evidence="2" id="KW-1185">Reference proteome</keyword>
<organism evidence="1 2">
    <name type="scientific">Arachis hypogaea</name>
    <name type="common">Peanut</name>
    <dbReference type="NCBI Taxonomy" id="3818"/>
    <lineage>
        <taxon>Eukaryota</taxon>
        <taxon>Viridiplantae</taxon>
        <taxon>Streptophyta</taxon>
        <taxon>Embryophyta</taxon>
        <taxon>Tracheophyta</taxon>
        <taxon>Spermatophyta</taxon>
        <taxon>Magnoliopsida</taxon>
        <taxon>eudicotyledons</taxon>
        <taxon>Gunneridae</taxon>
        <taxon>Pentapetalae</taxon>
        <taxon>rosids</taxon>
        <taxon>fabids</taxon>
        <taxon>Fabales</taxon>
        <taxon>Fabaceae</taxon>
        <taxon>Papilionoideae</taxon>
        <taxon>50 kb inversion clade</taxon>
        <taxon>dalbergioids sensu lato</taxon>
        <taxon>Dalbergieae</taxon>
        <taxon>Pterocarpus clade</taxon>
        <taxon>Arachis</taxon>
    </lineage>
</organism>
<sequence length="95" mass="10873">MLEQIGVYREKLSYPYEYENSTRLHLLAKDVHNFPEGLRIVVNFDKHHATIGEAAGLLAGVYGQLATDCVAFSINFEKWSDISASFFENQWNIFS</sequence>
<protein>
    <submittedName>
        <fullName evidence="1">Uncharacterized protein</fullName>
    </submittedName>
</protein>
<dbReference type="Proteomes" id="UP000289738">
    <property type="component" value="Chromosome B09"/>
</dbReference>
<name>A0A444XRK3_ARAHY</name>
<dbReference type="AlphaFoldDB" id="A0A444XRK3"/>
<evidence type="ECO:0000313" key="2">
    <source>
        <dbReference type="Proteomes" id="UP000289738"/>
    </source>
</evidence>
<gene>
    <name evidence="1" type="ORF">Ahy_B09g098591</name>
</gene>
<comment type="caution">
    <text evidence="1">The sequence shown here is derived from an EMBL/GenBank/DDBJ whole genome shotgun (WGS) entry which is preliminary data.</text>
</comment>